<organism evidence="3 4">
    <name type="scientific">Corynebacterium frankenforstense DSM 45800</name>
    <dbReference type="NCBI Taxonomy" id="1437875"/>
    <lineage>
        <taxon>Bacteria</taxon>
        <taxon>Bacillati</taxon>
        <taxon>Actinomycetota</taxon>
        <taxon>Actinomycetes</taxon>
        <taxon>Mycobacteriales</taxon>
        <taxon>Corynebacteriaceae</taxon>
        <taxon>Corynebacterium</taxon>
    </lineage>
</organism>
<sequence length="152" mass="16598">MVWRGLETRDAVRCAELERVLFPGESPWPEQAFREEFAARSTIYVGCEIDGLLVGYAGLGIAGPLRDPEFEVHTVGVDPGFQGRGLGRGLMDVLLAEADRFGGPVFLEVRTDNAPAIGLYESLGFERIGVRRGYYQPSGADAYTMRRAGVGN</sequence>
<gene>
    <name evidence="3" type="ORF">CFRA_02390</name>
</gene>
<dbReference type="GO" id="GO:0005737">
    <property type="term" value="C:cytoplasm"/>
    <property type="evidence" value="ECO:0007669"/>
    <property type="project" value="UniProtKB-SubCell"/>
</dbReference>
<dbReference type="PANTHER" id="PTHR43617:SF20">
    <property type="entry name" value="N-ALPHA-ACETYLTRANSFERASE RIMI"/>
    <property type="match status" value="1"/>
</dbReference>
<feature type="domain" description="N-acetyltransferase" evidence="2">
    <location>
        <begin position="1"/>
        <end position="150"/>
    </location>
</feature>
<dbReference type="CDD" id="cd04301">
    <property type="entry name" value="NAT_SF"/>
    <property type="match status" value="1"/>
</dbReference>
<dbReference type="EC" id="2.3.1.266" evidence="1"/>
<dbReference type="InterPro" id="IPR016181">
    <property type="entry name" value="Acyl_CoA_acyltransferase"/>
</dbReference>
<name>A0A1L7CR56_9CORY</name>
<accession>A0A1L7CR56</accession>
<dbReference type="InterPro" id="IPR050276">
    <property type="entry name" value="MshD_Acetyltransferase"/>
</dbReference>
<dbReference type="AlphaFoldDB" id="A0A1L7CR56"/>
<dbReference type="OrthoDB" id="529907at2"/>
<dbReference type="KEGG" id="cfk:CFRA_02390"/>
<dbReference type="STRING" id="1437875.CFRA_02390"/>
<evidence type="ECO:0000259" key="2">
    <source>
        <dbReference type="PROSITE" id="PS51186"/>
    </source>
</evidence>
<dbReference type="Gene3D" id="3.40.630.30">
    <property type="match status" value="1"/>
</dbReference>
<evidence type="ECO:0000313" key="4">
    <source>
        <dbReference type="Proteomes" id="UP000185434"/>
    </source>
</evidence>
<dbReference type="Proteomes" id="UP000185434">
    <property type="component" value="Chromosome"/>
</dbReference>
<dbReference type="RefSeq" id="WP_075664816.1">
    <property type="nucleotide sequence ID" value="NZ_CP009247.1"/>
</dbReference>
<protein>
    <recommendedName>
        <fullName evidence="1">[Ribosomal protein bS18]-alanine N-acetyltransferase</fullName>
        <ecNumber evidence="1">2.3.1.266</ecNumber>
    </recommendedName>
</protein>
<dbReference type="PROSITE" id="PS51186">
    <property type="entry name" value="GNAT"/>
    <property type="match status" value="1"/>
</dbReference>
<comment type="function">
    <text evidence="1">Acetylates the N-terminal alanine of ribosomal protein bS18.</text>
</comment>
<dbReference type="InterPro" id="IPR000182">
    <property type="entry name" value="GNAT_dom"/>
</dbReference>
<comment type="similarity">
    <text evidence="1">Belongs to the acetyltransferase family. RimI subfamily.</text>
</comment>
<keyword evidence="1" id="KW-0963">Cytoplasm</keyword>
<dbReference type="NCBIfam" id="TIGR01575">
    <property type="entry name" value="rimI"/>
    <property type="match status" value="1"/>
</dbReference>
<proteinExistence type="inferred from homology"/>
<dbReference type="Pfam" id="PF00583">
    <property type="entry name" value="Acetyltransf_1"/>
    <property type="match status" value="1"/>
</dbReference>
<dbReference type="InterPro" id="IPR006464">
    <property type="entry name" value="AcTrfase_RimI/Ard1"/>
</dbReference>
<dbReference type="GO" id="GO:0008999">
    <property type="term" value="F:protein-N-terminal-alanine acetyltransferase activity"/>
    <property type="evidence" value="ECO:0007669"/>
    <property type="project" value="UniProtKB-EC"/>
</dbReference>
<comment type="subcellular location">
    <subcellularLocation>
        <location evidence="1">Cytoplasm</location>
    </subcellularLocation>
</comment>
<keyword evidence="4" id="KW-1185">Reference proteome</keyword>
<dbReference type="EMBL" id="CP009247">
    <property type="protein sequence ID" value="APT88312.1"/>
    <property type="molecule type" value="Genomic_DNA"/>
</dbReference>
<evidence type="ECO:0000313" key="3">
    <source>
        <dbReference type="EMBL" id="APT88312.1"/>
    </source>
</evidence>
<dbReference type="PANTHER" id="PTHR43617">
    <property type="entry name" value="L-AMINO ACID N-ACETYLTRANSFERASE"/>
    <property type="match status" value="1"/>
</dbReference>
<comment type="catalytic activity">
    <reaction evidence="1">
        <text>N-terminal L-alanyl-[ribosomal protein bS18] + acetyl-CoA = N-terminal N(alpha)-acetyl-L-alanyl-[ribosomal protein bS18] + CoA + H(+)</text>
        <dbReference type="Rhea" id="RHEA:43756"/>
        <dbReference type="Rhea" id="RHEA-COMP:10676"/>
        <dbReference type="Rhea" id="RHEA-COMP:10677"/>
        <dbReference type="ChEBI" id="CHEBI:15378"/>
        <dbReference type="ChEBI" id="CHEBI:57287"/>
        <dbReference type="ChEBI" id="CHEBI:57288"/>
        <dbReference type="ChEBI" id="CHEBI:64718"/>
        <dbReference type="ChEBI" id="CHEBI:83683"/>
        <dbReference type="EC" id="2.3.1.266"/>
    </reaction>
</comment>
<keyword evidence="3" id="KW-0808">Transferase</keyword>
<reference evidence="3 4" key="1">
    <citation type="submission" date="2014-08" db="EMBL/GenBank/DDBJ databases">
        <title>Complete genome sequence of Corynebacterium frankenforstense ST18(T) (=DSM 45800(T)), isolated from raw cow milk.</title>
        <authorList>
            <person name="Ruckert C."/>
            <person name="Albersmeier A."/>
            <person name="Winkler A."/>
            <person name="Lipski A."/>
            <person name="Kalinowski J."/>
        </authorList>
    </citation>
    <scope>NUCLEOTIDE SEQUENCE [LARGE SCALE GENOMIC DNA]</scope>
    <source>
        <strain evidence="3 4">ST18</strain>
    </source>
</reference>
<evidence type="ECO:0000256" key="1">
    <source>
        <dbReference type="RuleBase" id="RU363094"/>
    </source>
</evidence>
<dbReference type="SUPFAM" id="SSF55729">
    <property type="entry name" value="Acyl-CoA N-acyltransferases (Nat)"/>
    <property type="match status" value="1"/>
</dbReference>